<dbReference type="Proteomes" id="UP000030944">
    <property type="component" value="Chromosome"/>
</dbReference>
<name>A0A0A7UYH2_9ARCH</name>
<evidence type="ECO:0000256" key="2">
    <source>
        <dbReference type="SAM" id="MobiDB-lite"/>
    </source>
</evidence>
<dbReference type="Proteomes" id="UP000241022">
    <property type="component" value="Unassembled WGS sequence"/>
</dbReference>
<dbReference type="SUPFAM" id="SSF49503">
    <property type="entry name" value="Cupredoxins"/>
    <property type="match status" value="2"/>
</dbReference>
<dbReference type="HOGENOM" id="CLU_571889_0_0_2"/>
<accession>A0A0A7UYH2</accession>
<evidence type="ECO:0000313" key="5">
    <source>
        <dbReference type="Proteomes" id="UP000030944"/>
    </source>
</evidence>
<dbReference type="AlphaFoldDB" id="A0A0A7UYH2"/>
<keyword evidence="1" id="KW-0175">Coiled coil</keyword>
<evidence type="ECO:0008006" key="7">
    <source>
        <dbReference type="Google" id="ProtNLM"/>
    </source>
</evidence>
<dbReference type="OrthoDB" id="11836at2157"/>
<dbReference type="Gene3D" id="2.60.40.420">
    <property type="entry name" value="Cupredoxins - blue copper proteins"/>
    <property type="match status" value="2"/>
</dbReference>
<dbReference type="STRING" id="1410606.T478_0501"/>
<gene>
    <name evidence="4" type="ORF">A7X95_00330</name>
    <name evidence="3" type="ORF">T478_0501</name>
</gene>
<dbReference type="EMBL" id="CP007026">
    <property type="protein sequence ID" value="AJA91859.1"/>
    <property type="molecule type" value="Genomic_DNA"/>
</dbReference>
<dbReference type="EMBL" id="LXWN01000001">
    <property type="protein sequence ID" value="PTL87772.1"/>
    <property type="molecule type" value="Genomic_DNA"/>
</dbReference>
<organism evidence="3 5">
    <name type="scientific">Candidatus Nitrosopelagicus brevis</name>
    <dbReference type="NCBI Taxonomy" id="1410606"/>
    <lineage>
        <taxon>Archaea</taxon>
        <taxon>Nitrososphaerota</taxon>
    </lineage>
</organism>
<evidence type="ECO:0000256" key="1">
    <source>
        <dbReference type="SAM" id="Coils"/>
    </source>
</evidence>
<dbReference type="InterPro" id="IPR008972">
    <property type="entry name" value="Cupredoxin"/>
</dbReference>
<proteinExistence type="predicted"/>
<feature type="coiled-coil region" evidence="1">
    <location>
        <begin position="322"/>
        <end position="383"/>
    </location>
</feature>
<dbReference type="PANTHER" id="PTHR36507">
    <property type="entry name" value="BLL1555 PROTEIN"/>
    <property type="match status" value="1"/>
</dbReference>
<reference evidence="4" key="2">
    <citation type="submission" date="2016-05" db="EMBL/GenBank/DDBJ databases">
        <authorList>
            <person name="Lavstsen T."/>
            <person name="Jespersen J.S."/>
        </authorList>
    </citation>
    <scope>NUCLEOTIDE SEQUENCE [LARGE SCALE GENOMIC DNA]</scope>
    <source>
        <strain evidence="4">U25</strain>
    </source>
</reference>
<dbReference type="KEGG" id="nbv:T478_0501"/>
<dbReference type="RefSeq" id="WP_052433843.1">
    <property type="nucleotide sequence ID" value="NZ_CP007026.1"/>
</dbReference>
<keyword evidence="6" id="KW-1185">Reference proteome</keyword>
<evidence type="ECO:0000313" key="4">
    <source>
        <dbReference type="EMBL" id="PTL87772.1"/>
    </source>
</evidence>
<protein>
    <recommendedName>
        <fullName evidence="7">Copper-binding protein, plastocyanin/azurin family</fullName>
    </recommendedName>
</protein>
<reference evidence="3 5" key="1">
    <citation type="journal article" date="2015" name="Proc. Natl. Acad. Sci. U.S.A.">
        <title>Genomic and proteomic characterization of "Candidatus Nitrosopelagicus brevis": An ammonia-oxidizing archaeon from the open ocean.</title>
        <authorList>
            <person name="Santoro A.E."/>
            <person name="Dupont C.L."/>
            <person name="Richter R.A."/>
            <person name="Craig M.T."/>
            <person name="Carini P."/>
            <person name="McIlvin M.R."/>
            <person name="Yang Y."/>
            <person name="Orsi W.D."/>
            <person name="Moran D.M."/>
            <person name="Saito M.A."/>
        </authorList>
    </citation>
    <scope>NUCLEOTIDE SEQUENCE [LARGE SCALE GENOMIC DNA]</scope>
    <source>
        <strain evidence="3">CN25</strain>
        <strain evidence="5">V2</strain>
    </source>
</reference>
<evidence type="ECO:0000313" key="3">
    <source>
        <dbReference type="EMBL" id="AJA91859.1"/>
    </source>
</evidence>
<sequence length="477" mass="49329">MNVTVENAMGSSTPGCEPDCFLPSTVTIGVGGMVTFANNDSAAHTSTSGTPADGPNGIWDSSLVMMGAAYTTPALDAGEYPYFCMVHPWMEGLVIVTDDHNAVTSTPSIGPLSFYIDKTTYTTGDTIIVTGSGASPESSVVILVNDPDGDMVLVTQTGVNSDGSFETTIPTDPTGTLWGQEGFYSLDVSDGPETLFVEFLMSNSPINSHVIENAIGSSTPGCEPNCFIPSFLIVDPGDIVTFVNNDSAGHTSTSGTPADGPDGNWDSSLMSPGYGMDVIFEISDAGQEFPYFCMVHPWMEGTIIVSGGGATSSSQAESSQAQDDAAERIAAAEAAAAAAEAEAAARIAEAEAAARIAAAEAAAAAAEAAAAAAEAASQQAIAELSVNEKIEITMDFTNDSDVQQSFALIVQIKDSNNTTISLSHVTGMLGAGQTLDQVLSYMPSEAGTYTVEKFLWNNFADPTALTDSKETFSLTVS</sequence>
<feature type="region of interest" description="Disordered" evidence="2">
    <location>
        <begin position="248"/>
        <end position="267"/>
    </location>
</feature>
<reference evidence="4 6" key="3">
    <citation type="submission" date="2018-04" db="EMBL/GenBank/DDBJ databases">
        <title>Transcriptomics of ammonia oxidizing archaea.</title>
        <authorList>
            <person name="Carini P."/>
        </authorList>
    </citation>
    <scope>NUCLEOTIDE SEQUENCE [LARGE SCALE GENOMIC DNA]</scope>
    <source>
        <strain evidence="4 6">U25</strain>
    </source>
</reference>
<dbReference type="InterPro" id="IPR052721">
    <property type="entry name" value="ET_Amicyanin"/>
</dbReference>
<evidence type="ECO:0000313" key="6">
    <source>
        <dbReference type="Proteomes" id="UP000241022"/>
    </source>
</evidence>
<dbReference type="PANTHER" id="PTHR36507:SF1">
    <property type="entry name" value="BLL1555 PROTEIN"/>
    <property type="match status" value="1"/>
</dbReference>
<dbReference type="GeneID" id="25399657"/>